<evidence type="ECO:0008006" key="4">
    <source>
        <dbReference type="Google" id="ProtNLM"/>
    </source>
</evidence>
<dbReference type="Proteomes" id="UP000071644">
    <property type="component" value="Unassembled WGS sequence"/>
</dbReference>
<proteinExistence type="predicted"/>
<comment type="caution">
    <text evidence="2">The sequence shown here is derived from an EMBL/GenBank/DDBJ whole genome shotgun (WGS) entry which is preliminary data.</text>
</comment>
<evidence type="ECO:0000256" key="1">
    <source>
        <dbReference type="SAM" id="MobiDB-lite"/>
    </source>
</evidence>
<organism evidence="2 3">
    <name type="scientific">Pseudomonas parafulva</name>
    <dbReference type="NCBI Taxonomy" id="157782"/>
    <lineage>
        <taxon>Bacteria</taxon>
        <taxon>Pseudomonadati</taxon>
        <taxon>Pseudomonadota</taxon>
        <taxon>Gammaproteobacteria</taxon>
        <taxon>Pseudomonadales</taxon>
        <taxon>Pseudomonadaceae</taxon>
        <taxon>Pseudomonas</taxon>
    </lineage>
</organism>
<name>A0AAJ0LIN7_9PSED</name>
<dbReference type="EMBL" id="LDSN01000036">
    <property type="protein sequence ID" value="KTT16881.1"/>
    <property type="molecule type" value="Genomic_DNA"/>
</dbReference>
<evidence type="ECO:0000313" key="3">
    <source>
        <dbReference type="Proteomes" id="UP000071644"/>
    </source>
</evidence>
<sequence>MSTNKPTLAAGRPSSRVSPAETKSTDKDGIDRINVHFTEKNARKIRLYAAAKGMRGPSEALNKLVEALEFDVKLD</sequence>
<evidence type="ECO:0000313" key="2">
    <source>
        <dbReference type="EMBL" id="KTT16881.1"/>
    </source>
</evidence>
<dbReference type="AlphaFoldDB" id="A0AAJ0LIN7"/>
<gene>
    <name evidence="2" type="ORF">NS96R_14100</name>
</gene>
<reference evidence="2 3" key="1">
    <citation type="journal article" date="2016" name="Front. Microbiol.">
        <title>Genomic Resource of Rice Seed Associated Bacteria.</title>
        <authorList>
            <person name="Midha S."/>
            <person name="Bansal K."/>
            <person name="Sharma S."/>
            <person name="Kumar N."/>
            <person name="Patil P.P."/>
            <person name="Chaudhry V."/>
            <person name="Patil P.B."/>
        </authorList>
    </citation>
    <scope>NUCLEOTIDE SEQUENCE [LARGE SCALE GENOMIC DNA]</scope>
    <source>
        <strain evidence="2 3">NS96</strain>
    </source>
</reference>
<protein>
    <recommendedName>
        <fullName evidence="4">Chromosome partitioning protein ParB</fullName>
    </recommendedName>
</protein>
<dbReference type="RefSeq" id="WP_058638997.1">
    <property type="nucleotide sequence ID" value="NZ_LDSN01000036.1"/>
</dbReference>
<accession>A0AAJ0LIN7</accession>
<feature type="region of interest" description="Disordered" evidence="1">
    <location>
        <begin position="1"/>
        <end position="29"/>
    </location>
</feature>